<protein>
    <submittedName>
        <fullName evidence="2">Peptidase A1 domain-containing protein</fullName>
    </submittedName>
</protein>
<evidence type="ECO:0000313" key="2">
    <source>
        <dbReference type="WBParaSite" id="ES5_v2.g24531.t1"/>
    </source>
</evidence>
<sequence length="98" mass="10476">MQYGKGNSKGFLGEDIVRFLGENGTMLEIPNCIFGQATSIADDFVGAKFDGILGLAYQSLSAFGAPNPLLNAMEQGLLDSPIFTVYLEERGLKDNVPG</sequence>
<dbReference type="WBParaSite" id="ES5_v2.g24531.t1">
    <property type="protein sequence ID" value="ES5_v2.g24531.t1"/>
    <property type="gene ID" value="ES5_v2.g24531"/>
</dbReference>
<reference evidence="2" key="1">
    <citation type="submission" date="2022-11" db="UniProtKB">
        <authorList>
            <consortium name="WormBaseParasite"/>
        </authorList>
    </citation>
    <scope>IDENTIFICATION</scope>
</reference>
<accession>A0AC34G4P8</accession>
<organism evidence="1 2">
    <name type="scientific">Panagrolaimus sp. ES5</name>
    <dbReference type="NCBI Taxonomy" id="591445"/>
    <lineage>
        <taxon>Eukaryota</taxon>
        <taxon>Metazoa</taxon>
        <taxon>Ecdysozoa</taxon>
        <taxon>Nematoda</taxon>
        <taxon>Chromadorea</taxon>
        <taxon>Rhabditida</taxon>
        <taxon>Tylenchina</taxon>
        <taxon>Panagrolaimomorpha</taxon>
        <taxon>Panagrolaimoidea</taxon>
        <taxon>Panagrolaimidae</taxon>
        <taxon>Panagrolaimus</taxon>
    </lineage>
</organism>
<proteinExistence type="predicted"/>
<dbReference type="Proteomes" id="UP000887579">
    <property type="component" value="Unplaced"/>
</dbReference>
<name>A0AC34G4P8_9BILA</name>
<evidence type="ECO:0000313" key="1">
    <source>
        <dbReference type="Proteomes" id="UP000887579"/>
    </source>
</evidence>